<dbReference type="AlphaFoldDB" id="A0A0P1H0H6"/>
<reference evidence="1 2" key="1">
    <citation type="submission" date="2015-09" db="EMBL/GenBank/DDBJ databases">
        <authorList>
            <consortium name="Swine Surveillance"/>
        </authorList>
    </citation>
    <scope>NUCLEOTIDE SEQUENCE [LARGE SCALE GENOMIC DNA]</scope>
    <source>
        <strain evidence="1 2">CECT 7648</strain>
    </source>
</reference>
<dbReference type="EMBL" id="CYSE01000012">
    <property type="protein sequence ID" value="CUH82375.1"/>
    <property type="molecule type" value="Genomic_DNA"/>
</dbReference>
<evidence type="ECO:0000313" key="2">
    <source>
        <dbReference type="Proteomes" id="UP000054935"/>
    </source>
</evidence>
<proteinExistence type="predicted"/>
<accession>A0A0P1H0H6</accession>
<gene>
    <name evidence="1" type="ORF">TRN7648_03937</name>
</gene>
<organism evidence="1 2">
    <name type="scientific">Tropicibacter naphthalenivorans</name>
    <dbReference type="NCBI Taxonomy" id="441103"/>
    <lineage>
        <taxon>Bacteria</taxon>
        <taxon>Pseudomonadati</taxon>
        <taxon>Pseudomonadota</taxon>
        <taxon>Alphaproteobacteria</taxon>
        <taxon>Rhodobacterales</taxon>
        <taxon>Roseobacteraceae</taxon>
        <taxon>Tropicibacter</taxon>
    </lineage>
</organism>
<dbReference type="RefSeq" id="WP_058249291.1">
    <property type="nucleotide sequence ID" value="NZ_CYSE01000012.1"/>
</dbReference>
<name>A0A0P1H0H6_9RHOB</name>
<dbReference type="Proteomes" id="UP000054935">
    <property type="component" value="Unassembled WGS sequence"/>
</dbReference>
<sequence length="493" mass="54842">MNQYAPGFTSDAASFPFQEYLQKPESTFAQSVDYITIPAEIALYTRAPAHGVGAAIGSPFEFILKPAEDVWDDLFDRMARPSEMSIRTGAAGLIAPKARRSQGAWMVRHSDDWTFLTNMNSGQSPTKAGGTQTKRAEDRAIFVEQCTVRFARKDWALHAPELFAQARTWITGSAAWHCRMGIPVVPEFTVSIPKGQDVEQDLEPLMPASKIPSRLLDDDELDAPISPILTLLERYSPDERAHFRLASGFTRRIPGMTVQFYEAGMTSLGRALETAGFSLPSETDPNCNDLRSKLAETQVYQPDQSVQQLMARVRLKLPQVAAEAEPVLTSLSLLPTLGSDALEQFSGKSLVSAIILLDCAYAMTFSNRDLLRDVFKLYSGALLALLRRSILLDLADLRAISWLEFAPILLGSFPQKEQGADGDAVWANMTVARELDEATYDRMCLRMDLPSDGLYRDWTHAMSSSYARYAWTRSLERWESKSHLSSLRIAGHG</sequence>
<protein>
    <submittedName>
        <fullName evidence="1">Uncharacterized protein</fullName>
    </submittedName>
</protein>
<evidence type="ECO:0000313" key="1">
    <source>
        <dbReference type="EMBL" id="CUH82375.1"/>
    </source>
</evidence>
<keyword evidence="2" id="KW-1185">Reference proteome</keyword>